<reference evidence="2" key="1">
    <citation type="submission" date="2018-01" db="EMBL/GenBank/DDBJ databases">
        <title>An insight into the sialome of Amazonian anophelines.</title>
        <authorList>
            <person name="Ribeiro J.M."/>
            <person name="Scarpassa V."/>
            <person name="Calvo E."/>
        </authorList>
    </citation>
    <scope>NUCLEOTIDE SEQUENCE</scope>
    <source>
        <tissue evidence="2">Salivary glands</tissue>
    </source>
</reference>
<feature type="chain" id="PRO_5014805055" evidence="1">
    <location>
        <begin position="23"/>
        <end position="149"/>
    </location>
</feature>
<evidence type="ECO:0000313" key="2">
    <source>
        <dbReference type="EMBL" id="MBW47449.1"/>
    </source>
</evidence>
<evidence type="ECO:0000256" key="1">
    <source>
        <dbReference type="SAM" id="SignalP"/>
    </source>
</evidence>
<sequence>MANRGLEKRLVMLLNTISIWVAFEECNRWGKFIPWSMVEYAFSLKRKSLPALIASIASCSFDHSRVRFHLKLCGSYTDTFELASSIARSLVSSYWKIRLITAMNVYCGCSVKLTEFGRFSKKSFQSMCSSACFPVSATITVGLPVKSQT</sequence>
<name>A0A2M4B314_9DIPT</name>
<dbReference type="AlphaFoldDB" id="A0A2M4B314"/>
<accession>A0A2M4B314</accession>
<organism evidence="2">
    <name type="scientific">Anopheles triannulatus</name>
    <dbReference type="NCBI Taxonomy" id="58253"/>
    <lineage>
        <taxon>Eukaryota</taxon>
        <taxon>Metazoa</taxon>
        <taxon>Ecdysozoa</taxon>
        <taxon>Arthropoda</taxon>
        <taxon>Hexapoda</taxon>
        <taxon>Insecta</taxon>
        <taxon>Pterygota</taxon>
        <taxon>Neoptera</taxon>
        <taxon>Endopterygota</taxon>
        <taxon>Diptera</taxon>
        <taxon>Nematocera</taxon>
        <taxon>Culicoidea</taxon>
        <taxon>Culicidae</taxon>
        <taxon>Anophelinae</taxon>
        <taxon>Anopheles</taxon>
    </lineage>
</organism>
<feature type="signal peptide" evidence="1">
    <location>
        <begin position="1"/>
        <end position="22"/>
    </location>
</feature>
<protein>
    <submittedName>
        <fullName evidence="2">Putative secreted protein</fullName>
    </submittedName>
</protein>
<proteinExistence type="predicted"/>
<keyword evidence="1" id="KW-0732">Signal</keyword>
<dbReference type="EMBL" id="GGFK01014128">
    <property type="protein sequence ID" value="MBW47449.1"/>
    <property type="molecule type" value="Transcribed_RNA"/>
</dbReference>